<dbReference type="EMBL" id="JAHRIM010043194">
    <property type="protein sequence ID" value="MEQ2267767.1"/>
    <property type="molecule type" value="Genomic_DNA"/>
</dbReference>
<sequence length="110" mass="11823">MCIKSPEVSSFTNALSSQSGTRTSTIKKSFDVTEIFNSSIHPFSIPTSSILGHEGAGAYLQQSTGERRGTARTGPGPEPEVELRTFLLQGNSATNCTTVQPYIQFTTHVV</sequence>
<evidence type="ECO:0000256" key="1">
    <source>
        <dbReference type="SAM" id="MobiDB-lite"/>
    </source>
</evidence>
<protein>
    <submittedName>
        <fullName evidence="2">Uncharacterized protein</fullName>
    </submittedName>
</protein>
<evidence type="ECO:0000313" key="3">
    <source>
        <dbReference type="Proteomes" id="UP001444071"/>
    </source>
</evidence>
<gene>
    <name evidence="2" type="ORF">XENORESO_010187</name>
</gene>
<keyword evidence="3" id="KW-1185">Reference proteome</keyword>
<comment type="caution">
    <text evidence="2">The sequence shown here is derived from an EMBL/GenBank/DDBJ whole genome shotgun (WGS) entry which is preliminary data.</text>
</comment>
<feature type="region of interest" description="Disordered" evidence="1">
    <location>
        <begin position="1"/>
        <end position="23"/>
    </location>
</feature>
<organism evidence="2 3">
    <name type="scientific">Xenotaenia resolanae</name>
    <dbReference type="NCBI Taxonomy" id="208358"/>
    <lineage>
        <taxon>Eukaryota</taxon>
        <taxon>Metazoa</taxon>
        <taxon>Chordata</taxon>
        <taxon>Craniata</taxon>
        <taxon>Vertebrata</taxon>
        <taxon>Euteleostomi</taxon>
        <taxon>Actinopterygii</taxon>
        <taxon>Neopterygii</taxon>
        <taxon>Teleostei</taxon>
        <taxon>Neoteleostei</taxon>
        <taxon>Acanthomorphata</taxon>
        <taxon>Ovalentaria</taxon>
        <taxon>Atherinomorphae</taxon>
        <taxon>Cyprinodontiformes</taxon>
        <taxon>Goodeidae</taxon>
        <taxon>Xenotaenia</taxon>
    </lineage>
</organism>
<name>A0ABV0WDW8_9TELE</name>
<evidence type="ECO:0000313" key="2">
    <source>
        <dbReference type="EMBL" id="MEQ2267767.1"/>
    </source>
</evidence>
<feature type="compositionally biased region" description="Polar residues" evidence="1">
    <location>
        <begin position="7"/>
        <end position="23"/>
    </location>
</feature>
<reference evidence="2 3" key="1">
    <citation type="submission" date="2021-06" db="EMBL/GenBank/DDBJ databases">
        <authorList>
            <person name="Palmer J.M."/>
        </authorList>
    </citation>
    <scope>NUCLEOTIDE SEQUENCE [LARGE SCALE GENOMIC DNA]</scope>
    <source>
        <strain evidence="2 3">XR_2019</strain>
        <tissue evidence="2">Muscle</tissue>
    </source>
</reference>
<dbReference type="Proteomes" id="UP001444071">
    <property type="component" value="Unassembled WGS sequence"/>
</dbReference>
<accession>A0ABV0WDW8</accession>
<proteinExistence type="predicted"/>